<organism evidence="1 2">
    <name type="scientific">Octadecabacter temperatus</name>
    <dbReference type="NCBI Taxonomy" id="1458307"/>
    <lineage>
        <taxon>Bacteria</taxon>
        <taxon>Pseudomonadati</taxon>
        <taxon>Pseudomonadota</taxon>
        <taxon>Alphaproteobacteria</taxon>
        <taxon>Rhodobacterales</taxon>
        <taxon>Roseobacteraceae</taxon>
        <taxon>Octadecabacter</taxon>
    </lineage>
</organism>
<proteinExistence type="predicted"/>
<name>A0A0K0Y177_9RHOB</name>
<dbReference type="Pfam" id="PF00581">
    <property type="entry name" value="Rhodanese"/>
    <property type="match status" value="1"/>
</dbReference>
<gene>
    <name evidence="1" type="ORF">OSB_01200</name>
</gene>
<dbReference type="OrthoDB" id="9784513at2"/>
<dbReference type="Proteomes" id="UP000067444">
    <property type="component" value="Chromosome"/>
</dbReference>
<protein>
    <submittedName>
        <fullName evidence="1">Rhodanese-like domain protein</fullName>
    </submittedName>
</protein>
<sequence>MKRTVLACTLMAISTASAAELLPVTADAVFTFNGQEFTISRASTIDQTTITALSQTSATCPSPCLSPMVVARNVPTMGELEVIDFLSNQVESGEGLLIDARLPADRALGFIPASVNIPAATVAPTNPYRDEILMALGAEQFQGVFNFTDAMSLVVFDAGPATQDASTLITDLLAAGYPTEKIGYYRGGMLVWSTSGLSTDAATQ</sequence>
<evidence type="ECO:0000313" key="1">
    <source>
        <dbReference type="EMBL" id="AKS44689.1"/>
    </source>
</evidence>
<reference evidence="1 2" key="1">
    <citation type="journal article" date="2015" name="Genome Announc.">
        <title>Closed Genome Sequence of Octadecabacter temperatus SB1, the First Mesophilic Species of the Genus Octadecabacter.</title>
        <authorList>
            <person name="Voget S."/>
            <person name="Billerbeck S."/>
            <person name="Simon M."/>
            <person name="Daniel R."/>
        </authorList>
    </citation>
    <scope>NUCLEOTIDE SEQUENCE [LARGE SCALE GENOMIC DNA]</scope>
    <source>
        <strain evidence="1 2">SB1</strain>
    </source>
</reference>
<dbReference type="EMBL" id="CP012160">
    <property type="protein sequence ID" value="AKS44689.1"/>
    <property type="molecule type" value="Genomic_DNA"/>
</dbReference>
<dbReference type="InterPro" id="IPR001763">
    <property type="entry name" value="Rhodanese-like_dom"/>
</dbReference>
<dbReference type="SUPFAM" id="SSF52821">
    <property type="entry name" value="Rhodanese/Cell cycle control phosphatase"/>
    <property type="match status" value="1"/>
</dbReference>
<dbReference type="PROSITE" id="PS50206">
    <property type="entry name" value="RHODANESE_3"/>
    <property type="match status" value="1"/>
</dbReference>
<dbReference type="Gene3D" id="3.40.250.10">
    <property type="entry name" value="Rhodanese-like domain"/>
    <property type="match status" value="1"/>
</dbReference>
<dbReference type="AlphaFoldDB" id="A0A0K0Y177"/>
<dbReference type="STRING" id="1458307.OSB_01200"/>
<dbReference type="KEGG" id="otm:OSB_01200"/>
<dbReference type="RefSeq" id="WP_049833148.1">
    <property type="nucleotide sequence ID" value="NZ_CP012160.1"/>
</dbReference>
<accession>A0A0K0Y177</accession>
<evidence type="ECO:0000313" key="2">
    <source>
        <dbReference type="Proteomes" id="UP000067444"/>
    </source>
</evidence>
<dbReference type="InterPro" id="IPR036873">
    <property type="entry name" value="Rhodanese-like_dom_sf"/>
</dbReference>
<keyword evidence="2" id="KW-1185">Reference proteome</keyword>